<reference evidence="1" key="1">
    <citation type="submission" date="2014-12" db="EMBL/GenBank/DDBJ databases">
        <title>Insight into the proteome of Arion vulgaris.</title>
        <authorList>
            <person name="Aradska J."/>
            <person name="Bulat T."/>
            <person name="Smidak R."/>
            <person name="Sarate P."/>
            <person name="Gangsoo J."/>
            <person name="Sialana F."/>
            <person name="Bilban M."/>
            <person name="Lubec G."/>
        </authorList>
    </citation>
    <scope>NUCLEOTIDE SEQUENCE</scope>
    <source>
        <tissue evidence="1">Skin</tissue>
    </source>
</reference>
<gene>
    <name evidence="1" type="primary">ORF5337</name>
</gene>
<feature type="non-terminal residue" evidence="1">
    <location>
        <position position="83"/>
    </location>
</feature>
<name>A0A0B6XY35_9EUPU</name>
<dbReference type="EMBL" id="HACG01001969">
    <property type="protein sequence ID" value="CEK48834.1"/>
    <property type="molecule type" value="Transcribed_RNA"/>
</dbReference>
<organism evidence="1">
    <name type="scientific">Arion vulgaris</name>
    <dbReference type="NCBI Taxonomy" id="1028688"/>
    <lineage>
        <taxon>Eukaryota</taxon>
        <taxon>Metazoa</taxon>
        <taxon>Spiralia</taxon>
        <taxon>Lophotrochozoa</taxon>
        <taxon>Mollusca</taxon>
        <taxon>Gastropoda</taxon>
        <taxon>Heterobranchia</taxon>
        <taxon>Euthyneura</taxon>
        <taxon>Panpulmonata</taxon>
        <taxon>Eupulmonata</taxon>
        <taxon>Stylommatophora</taxon>
        <taxon>Helicina</taxon>
        <taxon>Arionoidea</taxon>
        <taxon>Arionidae</taxon>
        <taxon>Arion</taxon>
    </lineage>
</organism>
<protein>
    <submittedName>
        <fullName evidence="1">Uncharacterized protein</fullName>
    </submittedName>
</protein>
<sequence>DNEVGINKLKENKEFFLHMVSVAVQKLSLVSHKGSCDGELPDKEKLFQKCWSLGRLFHLYFEQNQTANTNTDHNKKLTIQCLE</sequence>
<feature type="non-terminal residue" evidence="1">
    <location>
        <position position="1"/>
    </location>
</feature>
<proteinExistence type="predicted"/>
<evidence type="ECO:0000313" key="1">
    <source>
        <dbReference type="EMBL" id="CEK48834.1"/>
    </source>
</evidence>
<dbReference type="AlphaFoldDB" id="A0A0B6XY35"/>
<accession>A0A0B6XY35</accession>